<dbReference type="Pfam" id="PF01402">
    <property type="entry name" value="RHH_1"/>
    <property type="match status" value="1"/>
</dbReference>
<evidence type="ECO:0000256" key="4">
    <source>
        <dbReference type="ARBA" id="ARBA00023163"/>
    </source>
</evidence>
<evidence type="ECO:0000256" key="2">
    <source>
        <dbReference type="ARBA" id="ARBA00023015"/>
    </source>
</evidence>
<dbReference type="Pfam" id="PF08753">
    <property type="entry name" value="NikR_C"/>
    <property type="match status" value="1"/>
</dbReference>
<dbReference type="AlphaFoldDB" id="A0A7W6CDM6"/>
<gene>
    <name evidence="7" type="ORF">GGR38_000824</name>
</gene>
<keyword evidence="4" id="KW-0804">Transcription</keyword>
<dbReference type="PANTHER" id="PTHR34719:SF2">
    <property type="entry name" value="NICKEL-RESPONSIVE REGULATOR"/>
    <property type="match status" value="1"/>
</dbReference>
<dbReference type="GO" id="GO:0003677">
    <property type="term" value="F:DNA binding"/>
    <property type="evidence" value="ECO:0007669"/>
    <property type="project" value="UniProtKB-KW"/>
</dbReference>
<evidence type="ECO:0000259" key="5">
    <source>
        <dbReference type="Pfam" id="PF01402"/>
    </source>
</evidence>
<keyword evidence="8" id="KW-1185">Reference proteome</keyword>
<sequence length="160" mass="17747">MNPPSTLARLSMSLPAELSRKLDMMVEERELPSRSQLIAELIRHALAKHESLTRPDEMLAGTITLVYRGDRGRVRHQLAQTQADYLTEVISSQHVFLEQDQSLEVLLVQGPAVRLKDLCDALRRVRGVHQLELVTTTALLPPLHADGAASDQTQRKGAAA</sequence>
<dbReference type="EMBL" id="JACIDX010000002">
    <property type="protein sequence ID" value="MBB3953897.1"/>
    <property type="molecule type" value="Genomic_DNA"/>
</dbReference>
<dbReference type="Gene3D" id="1.10.1220.10">
    <property type="entry name" value="Met repressor-like"/>
    <property type="match status" value="1"/>
</dbReference>
<keyword evidence="2" id="KW-0805">Transcription regulation</keyword>
<dbReference type="PANTHER" id="PTHR34719">
    <property type="entry name" value="NICKEL-RESPONSIVE REGULATOR"/>
    <property type="match status" value="1"/>
</dbReference>
<dbReference type="InterPro" id="IPR013321">
    <property type="entry name" value="Arc_rbn_hlx_hlx"/>
</dbReference>
<dbReference type="InterPro" id="IPR010985">
    <property type="entry name" value="Ribbon_hlx_hlx"/>
</dbReference>
<reference evidence="7 8" key="1">
    <citation type="submission" date="2020-08" db="EMBL/GenBank/DDBJ databases">
        <title>Genomic Encyclopedia of Type Strains, Phase IV (KMG-IV): sequencing the most valuable type-strain genomes for metagenomic binning, comparative biology and taxonomic classification.</title>
        <authorList>
            <person name="Goeker M."/>
        </authorList>
    </citation>
    <scope>NUCLEOTIDE SEQUENCE [LARGE SCALE GENOMIC DNA]</scope>
    <source>
        <strain evidence="7 8">DSM 27057</strain>
    </source>
</reference>
<comment type="similarity">
    <text evidence="1">Belongs to the transcriptional regulatory CopG/NikR family.</text>
</comment>
<proteinExistence type="inferred from homology"/>
<dbReference type="Gene3D" id="3.30.70.1150">
    <property type="entry name" value="ACT-like. Chain A, domain 2"/>
    <property type="match status" value="1"/>
</dbReference>
<dbReference type="Proteomes" id="UP000548867">
    <property type="component" value="Unassembled WGS sequence"/>
</dbReference>
<dbReference type="InterPro" id="IPR014864">
    <property type="entry name" value="TF_NikR_Ni-bd_C"/>
</dbReference>
<dbReference type="InterPro" id="IPR002145">
    <property type="entry name" value="CopG"/>
</dbReference>
<dbReference type="RefSeq" id="WP_246404212.1">
    <property type="nucleotide sequence ID" value="NZ_JACIDX010000002.1"/>
</dbReference>
<feature type="domain" description="Transcription factor NikR nickel binding C-terminal" evidence="6">
    <location>
        <begin position="60"/>
        <end position="136"/>
    </location>
</feature>
<name>A0A7W6CDM6_9SPHN</name>
<dbReference type="SUPFAM" id="SSF47598">
    <property type="entry name" value="Ribbon-helix-helix"/>
    <property type="match status" value="1"/>
</dbReference>
<dbReference type="GO" id="GO:0006355">
    <property type="term" value="P:regulation of DNA-templated transcription"/>
    <property type="evidence" value="ECO:0007669"/>
    <property type="project" value="InterPro"/>
</dbReference>
<evidence type="ECO:0000256" key="1">
    <source>
        <dbReference type="ARBA" id="ARBA00008478"/>
    </source>
</evidence>
<evidence type="ECO:0000256" key="3">
    <source>
        <dbReference type="ARBA" id="ARBA00023125"/>
    </source>
</evidence>
<comment type="caution">
    <text evidence="7">The sequence shown here is derived from an EMBL/GenBank/DDBJ whole genome shotgun (WGS) entry which is preliminary data.</text>
</comment>
<feature type="domain" description="Ribbon-helix-helix protein CopG" evidence="5">
    <location>
        <begin position="9"/>
        <end position="48"/>
    </location>
</feature>
<dbReference type="InterPro" id="IPR045865">
    <property type="entry name" value="ACT-like_dom_sf"/>
</dbReference>
<evidence type="ECO:0000259" key="6">
    <source>
        <dbReference type="Pfam" id="PF08753"/>
    </source>
</evidence>
<dbReference type="InterPro" id="IPR050192">
    <property type="entry name" value="CopG/NikR_regulator"/>
</dbReference>
<dbReference type="SUPFAM" id="SSF55021">
    <property type="entry name" value="ACT-like"/>
    <property type="match status" value="1"/>
</dbReference>
<dbReference type="InterPro" id="IPR027271">
    <property type="entry name" value="Acetolactate_synth/TF_NikR_C"/>
</dbReference>
<evidence type="ECO:0000313" key="8">
    <source>
        <dbReference type="Proteomes" id="UP000548867"/>
    </source>
</evidence>
<dbReference type="CDD" id="cd22231">
    <property type="entry name" value="RHH_NikR_HicB-like"/>
    <property type="match status" value="1"/>
</dbReference>
<accession>A0A7W6CDM6</accession>
<keyword evidence="3" id="KW-0238">DNA-binding</keyword>
<protein>
    <submittedName>
        <fullName evidence="7">CopG family nickel-responsive transcriptional regulator</fullName>
    </submittedName>
</protein>
<evidence type="ECO:0000313" key="7">
    <source>
        <dbReference type="EMBL" id="MBB3953897.1"/>
    </source>
</evidence>
<organism evidence="7 8">
    <name type="scientific">Novosphingobium sediminicola</name>
    <dbReference type="NCBI Taxonomy" id="563162"/>
    <lineage>
        <taxon>Bacteria</taxon>
        <taxon>Pseudomonadati</taxon>
        <taxon>Pseudomonadota</taxon>
        <taxon>Alphaproteobacteria</taxon>
        <taxon>Sphingomonadales</taxon>
        <taxon>Sphingomonadaceae</taxon>
        <taxon>Novosphingobium</taxon>
    </lineage>
</organism>